<organism evidence="1 2">
    <name type="scientific">Streptantibioticus ferralitis</name>
    <dbReference type="NCBI Taxonomy" id="236510"/>
    <lineage>
        <taxon>Bacteria</taxon>
        <taxon>Bacillati</taxon>
        <taxon>Actinomycetota</taxon>
        <taxon>Actinomycetes</taxon>
        <taxon>Kitasatosporales</taxon>
        <taxon>Streptomycetaceae</taxon>
        <taxon>Streptantibioticus</taxon>
    </lineage>
</organism>
<comment type="caution">
    <text evidence="1">The sequence shown here is derived from an EMBL/GenBank/DDBJ whole genome shotgun (WGS) entry which is preliminary data.</text>
</comment>
<proteinExistence type="predicted"/>
<accession>A0ABT5Z1E7</accession>
<reference evidence="1 2" key="1">
    <citation type="submission" date="2023-03" db="EMBL/GenBank/DDBJ databases">
        <title>Draft genome sequence of type strain Streptomyces ferralitis JCM 14344.</title>
        <authorList>
            <person name="Klaysubun C."/>
            <person name="Duangmal K."/>
        </authorList>
    </citation>
    <scope>NUCLEOTIDE SEQUENCE [LARGE SCALE GENOMIC DNA]</scope>
    <source>
        <strain evidence="1 2">JCM 14344</strain>
    </source>
</reference>
<keyword evidence="2" id="KW-1185">Reference proteome</keyword>
<dbReference type="InterPro" id="IPR046175">
    <property type="entry name" value="DUF6177"/>
</dbReference>
<dbReference type="EMBL" id="JARHTQ010000011">
    <property type="protein sequence ID" value="MDF2257650.1"/>
    <property type="molecule type" value="Genomic_DNA"/>
</dbReference>
<gene>
    <name evidence="1" type="ORF">P2L57_18590</name>
</gene>
<evidence type="ECO:0000313" key="1">
    <source>
        <dbReference type="EMBL" id="MDF2257650.1"/>
    </source>
</evidence>
<dbReference type="RefSeq" id="WP_275815882.1">
    <property type="nucleotide sequence ID" value="NZ_BAAANM010000022.1"/>
</dbReference>
<evidence type="ECO:0000313" key="2">
    <source>
        <dbReference type="Proteomes" id="UP001220022"/>
    </source>
</evidence>
<dbReference type="Proteomes" id="UP001220022">
    <property type="component" value="Unassembled WGS sequence"/>
</dbReference>
<sequence length="476" mass="50966">MTKDVIALTPRMPDTRSIINALMAAGPDLRLQSIADGAVLQLCDDGGRPLISVEAPILIQVPGETTRLLGTDVACTSIPIWWVEARASTAVDEAGRAAATFASHLADHLDGTVWPPDTALPPQALTPVDAKTTSAPTPAAVQPAVDVLTDRAAVVIQDRPVVPMSSWLSDTFRSCLVSNRALQIVTPPSTRLSLPTRTALMGPPNRWVVRNPAGGYYDGLFGTELHWHDGAFTPVGNPPGEVPVARAFCDVDVTADSQLLLSLRTCHPADEQLLLGGGLETAWRTLTGTPPSGWATAEPANLPWSRPDITRLARRRVPDGTWIVAVGTPDRPAIATMRIARTTAGVEEDVTIALGYAEGEQPPFDRLPDLAAQLATEHNLHSLLAQRRAARRDLTAPGHFEDLPIPLAFAIGPKPVQEVGFHHARHAPVPVAVQVLGCAELPGLYYPLSESPSVSSWTALQQLMRHLRPANETQGR</sequence>
<name>A0ABT5Z1E7_9ACTN</name>
<protein>
    <submittedName>
        <fullName evidence="1">DUF6177 family protein</fullName>
    </submittedName>
</protein>
<dbReference type="Pfam" id="PF19674">
    <property type="entry name" value="DUF6177"/>
    <property type="match status" value="1"/>
</dbReference>